<evidence type="ECO:0000259" key="2">
    <source>
        <dbReference type="Pfam" id="PF00561"/>
    </source>
</evidence>
<dbReference type="GO" id="GO:0016787">
    <property type="term" value="F:hydrolase activity"/>
    <property type="evidence" value="ECO:0007669"/>
    <property type="project" value="UniProtKB-KW"/>
</dbReference>
<accession>A0A6L8VL46</accession>
<dbReference type="InterPro" id="IPR000073">
    <property type="entry name" value="AB_hydrolase_1"/>
</dbReference>
<comment type="caution">
    <text evidence="3">The sequence shown here is derived from an EMBL/GenBank/DDBJ whole genome shotgun (WGS) entry which is preliminary data.</text>
</comment>
<dbReference type="RefSeq" id="WP_161347376.1">
    <property type="nucleotide sequence ID" value="NZ_BMGW01000008.1"/>
</dbReference>
<dbReference type="PANTHER" id="PTHR43798">
    <property type="entry name" value="MONOACYLGLYCEROL LIPASE"/>
    <property type="match status" value="1"/>
</dbReference>
<evidence type="ECO:0000256" key="1">
    <source>
        <dbReference type="ARBA" id="ARBA00022801"/>
    </source>
</evidence>
<organism evidence="3 4">
    <name type="scientific">Frigidibacter albus</name>
    <dbReference type="NCBI Taxonomy" id="1465486"/>
    <lineage>
        <taxon>Bacteria</taxon>
        <taxon>Pseudomonadati</taxon>
        <taxon>Pseudomonadota</taxon>
        <taxon>Alphaproteobacteria</taxon>
        <taxon>Rhodobacterales</taxon>
        <taxon>Paracoccaceae</taxon>
        <taxon>Frigidibacter</taxon>
    </lineage>
</organism>
<sequence>MPSLTRQDLRMNYQLVGADLRPGQAPVAMIHGLGANLAFWYLGAVRHLAADMPILLHDLRGHGASSMPPSHYQLHDLADDFAALLDHLQIDRAHVVGHSHGARVALAFAIAHPERVASLTVADTQLRALQRPMRLADWPHWPRWKAELAGQGVTSFPPEDAEIDFRLLADLGPRGGAALAGARAAISAVNEEGPEDPPELSLLPGGGRLAAALGRPSGALAARMPRLAALAAERAAERGADAPRRIDLRSRQMGARGSQKWQTLLETTTAATELQDEADVPADRLPGLKMPVLLIYGALSHCVPSSERLLEVIPDARRIMVPNAGHFFPIVKPRLFARALRMFVAGVETAGTPARGRFRERVQAARAARMHPQ</sequence>
<dbReference type="AlphaFoldDB" id="A0A6L8VL46"/>
<keyword evidence="4" id="KW-1185">Reference proteome</keyword>
<reference evidence="3 4" key="1">
    <citation type="submission" date="2020-01" db="EMBL/GenBank/DDBJ databases">
        <title>Frigidibacter albus SP32T (=CGMCC 1.13995T).</title>
        <authorList>
            <person name="Liao X."/>
        </authorList>
    </citation>
    <scope>NUCLEOTIDE SEQUENCE [LARGE SCALE GENOMIC DNA]</scope>
    <source>
        <strain evidence="3 4">SP32</strain>
    </source>
</reference>
<dbReference type="SUPFAM" id="SSF53474">
    <property type="entry name" value="alpha/beta-Hydrolases"/>
    <property type="match status" value="1"/>
</dbReference>
<dbReference type="GO" id="GO:0016020">
    <property type="term" value="C:membrane"/>
    <property type="evidence" value="ECO:0007669"/>
    <property type="project" value="TreeGrafter"/>
</dbReference>
<dbReference type="OrthoDB" id="9804723at2"/>
<proteinExistence type="predicted"/>
<dbReference type="PANTHER" id="PTHR43798:SF31">
    <property type="entry name" value="AB HYDROLASE SUPERFAMILY PROTEIN YCLE"/>
    <property type="match status" value="1"/>
</dbReference>
<keyword evidence="1 3" id="KW-0378">Hydrolase</keyword>
<feature type="domain" description="AB hydrolase-1" evidence="2">
    <location>
        <begin position="26"/>
        <end position="135"/>
    </location>
</feature>
<evidence type="ECO:0000313" key="3">
    <source>
        <dbReference type="EMBL" id="MZQ90099.1"/>
    </source>
</evidence>
<dbReference type="Pfam" id="PF00561">
    <property type="entry name" value="Abhydrolase_1"/>
    <property type="match status" value="1"/>
</dbReference>
<dbReference type="PRINTS" id="PR00111">
    <property type="entry name" value="ABHYDROLASE"/>
</dbReference>
<dbReference type="InterPro" id="IPR029058">
    <property type="entry name" value="AB_hydrolase_fold"/>
</dbReference>
<name>A0A6L8VL46_9RHOB</name>
<dbReference type="EMBL" id="WWNR01000008">
    <property type="protein sequence ID" value="MZQ90099.1"/>
    <property type="molecule type" value="Genomic_DNA"/>
</dbReference>
<dbReference type="Proteomes" id="UP000477083">
    <property type="component" value="Unassembled WGS sequence"/>
</dbReference>
<evidence type="ECO:0000313" key="4">
    <source>
        <dbReference type="Proteomes" id="UP000477083"/>
    </source>
</evidence>
<protein>
    <submittedName>
        <fullName evidence="3">Alpha/beta fold hydrolase</fullName>
    </submittedName>
</protein>
<dbReference type="Gene3D" id="3.40.50.1820">
    <property type="entry name" value="alpha/beta hydrolase"/>
    <property type="match status" value="2"/>
</dbReference>
<gene>
    <name evidence="3" type="ORF">GS660_13475</name>
</gene>
<dbReference type="InterPro" id="IPR050266">
    <property type="entry name" value="AB_hydrolase_sf"/>
</dbReference>